<evidence type="ECO:0000313" key="2">
    <source>
        <dbReference type="Proteomes" id="UP000028547"/>
    </source>
</evidence>
<evidence type="ECO:0000313" key="1">
    <source>
        <dbReference type="EMBL" id="KFA92376.1"/>
    </source>
</evidence>
<dbReference type="SUPFAM" id="SSF51445">
    <property type="entry name" value="(Trans)glycosidases"/>
    <property type="match status" value="1"/>
</dbReference>
<dbReference type="Proteomes" id="UP000028547">
    <property type="component" value="Unassembled WGS sequence"/>
</dbReference>
<protein>
    <submittedName>
        <fullName evidence="1">Uncharacterized protein</fullName>
    </submittedName>
</protein>
<dbReference type="Gene3D" id="3.20.20.80">
    <property type="entry name" value="Glycosidases"/>
    <property type="match status" value="1"/>
</dbReference>
<sequence length="578" mass="61247">MALAVTSLLGSVGAARAEPSMAAVHWYGGSCFQANTSIPVGERGWNVESVLGTTDGTWINKSLTGARNAAGAGLRNIIRIDYRNYKAVPVSSAEYAGWANEFWSVANQFKNEGLATVFIVGNEPNIEGCTTASEYASAFNYLYSHAGRPAGITLLAAGPATYSPNPAGRNADGSCAWGAGNFLDWLGTMSNGLGAADGFALHTYGGSYEGCPSEPSQACSRNGWPFDAGFQSYKQQIGRITKAGLNTRPIYITEINTDVQPGQYPDPRDAYPADWINKAYQDVRNYNAANANRIKALAWFVDRVDGWDSFALRNIPAACQDMKEEFSNLANRPGTVVVSGNNAQAMAGSTSVAKFLMPGQISQLTLSMNNTGSTRWTAASLYRMGAVSGNTTTWSSFPQCGGYSNSSTDARIYVCGDVAPGGTYGFQVRARMPTTGTSAMVAGRMVQDGVAFFGDTQSRTIKLGSAFCGSACTQCILNERTDLLPFYQANGWDTSCGNRDNIVNNYCTGVDPSSCNALKAGACASFCNACRCSGGKHADGTTVDANATFCGYRVCGMDKKEYECTSAGWSAVAGLTCK</sequence>
<reference evidence="1 2" key="1">
    <citation type="submission" date="2014-07" db="EMBL/GenBank/DDBJ databases">
        <title>Draft Genome Sequence of Gephyronic Acid Producer, Cystobacter violaceus Strain Cb vi76.</title>
        <authorList>
            <person name="Stevens D.C."/>
            <person name="Young J."/>
            <person name="Carmichael R."/>
            <person name="Tan J."/>
            <person name="Taylor R.E."/>
        </authorList>
    </citation>
    <scope>NUCLEOTIDE SEQUENCE [LARGE SCALE GENOMIC DNA]</scope>
    <source>
        <strain evidence="1 2">Cb vi76</strain>
    </source>
</reference>
<dbReference type="InterPro" id="IPR017853">
    <property type="entry name" value="GH"/>
</dbReference>
<dbReference type="InterPro" id="IPR013783">
    <property type="entry name" value="Ig-like_fold"/>
</dbReference>
<dbReference type="EMBL" id="JPMI01000096">
    <property type="protein sequence ID" value="KFA92376.1"/>
    <property type="molecule type" value="Genomic_DNA"/>
</dbReference>
<dbReference type="Gene3D" id="2.60.40.10">
    <property type="entry name" value="Immunoglobulins"/>
    <property type="match status" value="1"/>
</dbReference>
<organism evidence="1 2">
    <name type="scientific">Archangium violaceum Cb vi76</name>
    <dbReference type="NCBI Taxonomy" id="1406225"/>
    <lineage>
        <taxon>Bacteria</taxon>
        <taxon>Pseudomonadati</taxon>
        <taxon>Myxococcota</taxon>
        <taxon>Myxococcia</taxon>
        <taxon>Myxococcales</taxon>
        <taxon>Cystobacterineae</taxon>
        <taxon>Archangiaceae</taxon>
        <taxon>Archangium</taxon>
    </lineage>
</organism>
<proteinExistence type="predicted"/>
<dbReference type="AlphaFoldDB" id="A0A084SV91"/>
<name>A0A084SV91_9BACT</name>
<gene>
    <name evidence="1" type="ORF">Q664_15300</name>
</gene>
<accession>A0A084SV91</accession>
<comment type="caution">
    <text evidence="1">The sequence shown here is derived from an EMBL/GenBank/DDBJ whole genome shotgun (WGS) entry which is preliminary data.</text>
</comment>